<dbReference type="InterPro" id="IPR027417">
    <property type="entry name" value="P-loop_NTPase"/>
</dbReference>
<evidence type="ECO:0000256" key="4">
    <source>
        <dbReference type="ARBA" id="ARBA00040480"/>
    </source>
</evidence>
<dbReference type="Gene3D" id="1.10.8.60">
    <property type="match status" value="1"/>
</dbReference>
<keyword evidence="6" id="KW-0482">Metalloprotease</keyword>
<dbReference type="PANTHER" id="PTHR42960:SF1">
    <property type="entry name" value="YCF46 PROTEIN"/>
    <property type="match status" value="1"/>
</dbReference>
<dbReference type="InterPro" id="IPR052381">
    <property type="entry name" value="AAA_domain_protein"/>
</dbReference>
<sequence length="493" mass="54718">MLKDSQDLNLIIRSDIPIIRLETHEEARSLQLLTQVGIKQGIPVYSWSVTEGVQRFGFGADLAVDCCEPEEVLRHIKASQQPALFVLCDFHPYLTNAPKIVRLLKEIALQYATAKQTVVLLSHQLELPAELSRYSAYFQLSLPSDAEIRSILMEEAKAWAGNNQGAKVRTDNATLNKLIHNLQGMTYEDTRRLIKGAICDDGAITDEDIPEVGKAKFSLMDLDSILSYEYDTEKFADVGGLDNLRQWLDQRRSSFIAGDEAAPSIDQPKGILLLGVQGGGKSLAAKAVAGLWSIPLLRLDFAQLYNKYIGESERNLRQALALADVMGPCVLWMDELEKGLSSSDEDGVGRRLLGTLLTWMAERNSPVFMVATSNNIAELPAELVRKGRFDEIFFVDLPDDDVRRTIFEIHLKKRQQSVAAIDCQRLAACSEGFTGAEIEQLIVSALYTAAAQQQVLTTALLELEINKTNPLSVTMAEQVAVLRRWAANRAVRA</sequence>
<evidence type="ECO:0000259" key="5">
    <source>
        <dbReference type="SMART" id="SM00382"/>
    </source>
</evidence>
<organism evidence="6 7">
    <name type="scientific">Sinobacterium norvegicum</name>
    <dbReference type="NCBI Taxonomy" id="1641715"/>
    <lineage>
        <taxon>Bacteria</taxon>
        <taxon>Pseudomonadati</taxon>
        <taxon>Pseudomonadota</taxon>
        <taxon>Gammaproteobacteria</taxon>
        <taxon>Cellvibrionales</taxon>
        <taxon>Spongiibacteraceae</taxon>
        <taxon>Sinobacterium</taxon>
    </lineage>
</organism>
<keyword evidence="6" id="KW-0645">Protease</keyword>
<evidence type="ECO:0000256" key="3">
    <source>
        <dbReference type="ARBA" id="ARBA00038088"/>
    </source>
</evidence>
<dbReference type="PANTHER" id="PTHR42960">
    <property type="entry name" value="YCF46 PROTEIN"/>
    <property type="match status" value="1"/>
</dbReference>
<keyword evidence="7" id="KW-1185">Reference proteome</keyword>
<dbReference type="GO" id="GO:0008237">
    <property type="term" value="F:metallopeptidase activity"/>
    <property type="evidence" value="ECO:0007669"/>
    <property type="project" value="UniProtKB-KW"/>
</dbReference>
<keyword evidence="1" id="KW-0547">Nucleotide-binding</keyword>
<keyword evidence="6" id="KW-0378">Hydrolase</keyword>
<dbReference type="InterPro" id="IPR003593">
    <property type="entry name" value="AAA+_ATPase"/>
</dbReference>
<accession>A0ABM9AG09</accession>
<dbReference type="Proteomes" id="UP000838100">
    <property type="component" value="Unassembled WGS sequence"/>
</dbReference>
<comment type="similarity">
    <text evidence="3">Belongs to the AAA ATPase family. Highly divergent.</text>
</comment>
<dbReference type="RefSeq" id="WP_237444841.1">
    <property type="nucleotide sequence ID" value="NZ_CAKLPX010000002.1"/>
</dbReference>
<keyword evidence="2" id="KW-0067">ATP-binding</keyword>
<name>A0ABM9AG09_9GAMM</name>
<dbReference type="Gene3D" id="3.40.50.300">
    <property type="entry name" value="P-loop containing nucleotide triphosphate hydrolases"/>
    <property type="match status" value="1"/>
</dbReference>
<dbReference type="EMBL" id="CAKLPX010000002">
    <property type="protein sequence ID" value="CAH0992147.1"/>
    <property type="molecule type" value="Genomic_DNA"/>
</dbReference>
<protein>
    <recommendedName>
        <fullName evidence="4">Uncharacterized AAA domain-containing protein ycf46</fullName>
    </recommendedName>
</protein>
<gene>
    <name evidence="6" type="primary">ftsH_1</name>
    <name evidence="6" type="ORF">SIN8267_02263</name>
</gene>
<evidence type="ECO:0000313" key="6">
    <source>
        <dbReference type="EMBL" id="CAH0992147.1"/>
    </source>
</evidence>
<feature type="domain" description="AAA+ ATPase" evidence="5">
    <location>
        <begin position="267"/>
        <end position="399"/>
    </location>
</feature>
<evidence type="ECO:0000313" key="7">
    <source>
        <dbReference type="Proteomes" id="UP000838100"/>
    </source>
</evidence>
<proteinExistence type="inferred from homology"/>
<evidence type="ECO:0000256" key="2">
    <source>
        <dbReference type="ARBA" id="ARBA00022840"/>
    </source>
</evidence>
<dbReference type="InterPro" id="IPR003959">
    <property type="entry name" value="ATPase_AAA_core"/>
</dbReference>
<comment type="caution">
    <text evidence="6">The sequence shown here is derived from an EMBL/GenBank/DDBJ whole genome shotgun (WGS) entry which is preliminary data.</text>
</comment>
<evidence type="ECO:0000256" key="1">
    <source>
        <dbReference type="ARBA" id="ARBA00022741"/>
    </source>
</evidence>
<reference evidence="6" key="1">
    <citation type="submission" date="2021-12" db="EMBL/GenBank/DDBJ databases">
        <authorList>
            <person name="Rodrigo-Torres L."/>
            <person name="Arahal R. D."/>
            <person name="Lucena T."/>
        </authorList>
    </citation>
    <scope>NUCLEOTIDE SEQUENCE</scope>
    <source>
        <strain evidence="6">CECT 8267</strain>
    </source>
</reference>
<dbReference type="SUPFAM" id="SSF52540">
    <property type="entry name" value="P-loop containing nucleoside triphosphate hydrolases"/>
    <property type="match status" value="2"/>
</dbReference>
<dbReference type="SMART" id="SM00382">
    <property type="entry name" value="AAA"/>
    <property type="match status" value="1"/>
</dbReference>
<dbReference type="Pfam" id="PF00004">
    <property type="entry name" value="AAA"/>
    <property type="match status" value="1"/>
</dbReference>